<dbReference type="Proteomes" id="UP000439113">
    <property type="component" value="Unassembled WGS sequence"/>
</dbReference>
<feature type="domain" description="HTH marR-type" evidence="4">
    <location>
        <begin position="1"/>
        <end position="139"/>
    </location>
</feature>
<evidence type="ECO:0000256" key="1">
    <source>
        <dbReference type="ARBA" id="ARBA00023015"/>
    </source>
</evidence>
<name>A0A6N8DRX7_RHOAC</name>
<dbReference type="InterPro" id="IPR036388">
    <property type="entry name" value="WH-like_DNA-bd_sf"/>
</dbReference>
<sequence>MNHQNEALRVWFRLIRLHTRSRMAIANRLRAFELSVPQCDVLTTLTEREGISQQELAARLYVTKGNISGLVDRLVASGLVERRSLQSDRRSHAIHLTPAGRELARKGIEAQQAFVSDTFGRIAPERLALLDDLLLELREHVRATGDAVEQEA</sequence>
<reference evidence="5 6" key="1">
    <citation type="submission" date="2019-11" db="EMBL/GenBank/DDBJ databases">
        <title>Whole-genome sequence of a Rhodoblastus acidophilus DSM 142.</title>
        <authorList>
            <person name="Kyndt J.A."/>
            <person name="Meyer T.E."/>
        </authorList>
    </citation>
    <scope>NUCLEOTIDE SEQUENCE [LARGE SCALE GENOMIC DNA]</scope>
    <source>
        <strain evidence="5 6">DSM 142</strain>
    </source>
</reference>
<keyword evidence="2" id="KW-0238">DNA-binding</keyword>
<evidence type="ECO:0000313" key="5">
    <source>
        <dbReference type="EMBL" id="MTV31921.1"/>
    </source>
</evidence>
<keyword evidence="1" id="KW-0805">Transcription regulation</keyword>
<dbReference type="PRINTS" id="PR00598">
    <property type="entry name" value="HTHMARR"/>
</dbReference>
<dbReference type="RefSeq" id="WP_155446615.1">
    <property type="nucleotide sequence ID" value="NZ_JAOQNR010000013.1"/>
</dbReference>
<dbReference type="OrthoDB" id="4717105at2"/>
<dbReference type="GO" id="GO:0003700">
    <property type="term" value="F:DNA-binding transcription factor activity"/>
    <property type="evidence" value="ECO:0007669"/>
    <property type="project" value="InterPro"/>
</dbReference>
<dbReference type="InterPro" id="IPR023187">
    <property type="entry name" value="Tscrpt_reg_MarR-type_CS"/>
</dbReference>
<evidence type="ECO:0000256" key="2">
    <source>
        <dbReference type="ARBA" id="ARBA00023125"/>
    </source>
</evidence>
<dbReference type="PROSITE" id="PS01117">
    <property type="entry name" value="HTH_MARR_1"/>
    <property type="match status" value="1"/>
</dbReference>
<dbReference type="InterPro" id="IPR036390">
    <property type="entry name" value="WH_DNA-bd_sf"/>
</dbReference>
<dbReference type="Pfam" id="PF12802">
    <property type="entry name" value="MarR_2"/>
    <property type="match status" value="1"/>
</dbReference>
<evidence type="ECO:0000259" key="4">
    <source>
        <dbReference type="PROSITE" id="PS50995"/>
    </source>
</evidence>
<comment type="caution">
    <text evidence="5">The sequence shown here is derived from an EMBL/GenBank/DDBJ whole genome shotgun (WGS) entry which is preliminary data.</text>
</comment>
<accession>A0A6N8DRX7</accession>
<dbReference type="InterPro" id="IPR039422">
    <property type="entry name" value="MarR/SlyA-like"/>
</dbReference>
<dbReference type="GO" id="GO:0003677">
    <property type="term" value="F:DNA binding"/>
    <property type="evidence" value="ECO:0007669"/>
    <property type="project" value="UniProtKB-KW"/>
</dbReference>
<gene>
    <name evidence="5" type="ORF">GJ654_13085</name>
</gene>
<evidence type="ECO:0000256" key="3">
    <source>
        <dbReference type="ARBA" id="ARBA00023163"/>
    </source>
</evidence>
<dbReference type="PANTHER" id="PTHR33164">
    <property type="entry name" value="TRANSCRIPTIONAL REGULATOR, MARR FAMILY"/>
    <property type="match status" value="1"/>
</dbReference>
<dbReference type="GO" id="GO:0006950">
    <property type="term" value="P:response to stress"/>
    <property type="evidence" value="ECO:0007669"/>
    <property type="project" value="TreeGrafter"/>
</dbReference>
<dbReference type="SMART" id="SM00347">
    <property type="entry name" value="HTH_MARR"/>
    <property type="match status" value="1"/>
</dbReference>
<proteinExistence type="predicted"/>
<dbReference type="PANTHER" id="PTHR33164:SF43">
    <property type="entry name" value="HTH-TYPE TRANSCRIPTIONAL REPRESSOR YETL"/>
    <property type="match status" value="1"/>
</dbReference>
<evidence type="ECO:0000313" key="6">
    <source>
        <dbReference type="Proteomes" id="UP000439113"/>
    </source>
</evidence>
<dbReference type="InterPro" id="IPR000835">
    <property type="entry name" value="HTH_MarR-typ"/>
</dbReference>
<dbReference type="AlphaFoldDB" id="A0A6N8DRX7"/>
<dbReference type="EMBL" id="WNKS01000012">
    <property type="protein sequence ID" value="MTV31921.1"/>
    <property type="molecule type" value="Genomic_DNA"/>
</dbReference>
<keyword evidence="3" id="KW-0804">Transcription</keyword>
<dbReference type="PROSITE" id="PS50995">
    <property type="entry name" value="HTH_MARR_2"/>
    <property type="match status" value="1"/>
</dbReference>
<dbReference type="Gene3D" id="1.10.10.10">
    <property type="entry name" value="Winged helix-like DNA-binding domain superfamily/Winged helix DNA-binding domain"/>
    <property type="match status" value="1"/>
</dbReference>
<protein>
    <submittedName>
        <fullName evidence="5">MarR family transcriptional regulator</fullName>
    </submittedName>
</protein>
<dbReference type="SUPFAM" id="SSF46785">
    <property type="entry name" value="Winged helix' DNA-binding domain"/>
    <property type="match status" value="1"/>
</dbReference>
<organism evidence="5 6">
    <name type="scientific">Rhodoblastus acidophilus</name>
    <name type="common">Rhodopseudomonas acidophila</name>
    <dbReference type="NCBI Taxonomy" id="1074"/>
    <lineage>
        <taxon>Bacteria</taxon>
        <taxon>Pseudomonadati</taxon>
        <taxon>Pseudomonadota</taxon>
        <taxon>Alphaproteobacteria</taxon>
        <taxon>Hyphomicrobiales</taxon>
        <taxon>Rhodoblastaceae</taxon>
        <taxon>Rhodoblastus</taxon>
    </lineage>
</organism>